<dbReference type="AlphaFoldDB" id="A0A080WPM1"/>
<dbReference type="InParanoid" id="A0A080WPM1"/>
<evidence type="ECO:0000313" key="2">
    <source>
        <dbReference type="Proteomes" id="UP000008864"/>
    </source>
</evidence>
<gene>
    <name evidence="1" type="ORF">TERG_12590</name>
</gene>
<dbReference type="VEuPathDB" id="FungiDB:TERG_12590"/>
<reference evidence="2" key="1">
    <citation type="journal article" date="2012" name="MBio">
        <title>Comparative genome analysis of Trichophyton rubrum and related dermatophytes reveals candidate genes involved in infection.</title>
        <authorList>
            <person name="Martinez D.A."/>
            <person name="Oliver B.G."/>
            <person name="Graeser Y."/>
            <person name="Goldberg J.M."/>
            <person name="Li W."/>
            <person name="Martinez-Rossi N.M."/>
            <person name="Monod M."/>
            <person name="Shelest E."/>
            <person name="Barton R.C."/>
            <person name="Birch E."/>
            <person name="Brakhage A.A."/>
            <person name="Chen Z."/>
            <person name="Gurr S.J."/>
            <person name="Heiman D."/>
            <person name="Heitman J."/>
            <person name="Kosti I."/>
            <person name="Rossi A."/>
            <person name="Saif S."/>
            <person name="Samalova M."/>
            <person name="Saunders C.W."/>
            <person name="Shea T."/>
            <person name="Summerbell R.C."/>
            <person name="Xu J."/>
            <person name="Young S."/>
            <person name="Zeng Q."/>
            <person name="Birren B.W."/>
            <person name="Cuomo C.A."/>
            <person name="White T.C."/>
        </authorList>
    </citation>
    <scope>NUCLEOTIDE SEQUENCE [LARGE SCALE GENOMIC DNA]</scope>
    <source>
        <strain evidence="2">ATCC MYA-4607 / CBS 118892</strain>
    </source>
</reference>
<dbReference type="HOGENOM" id="CLU_2185802_0_0_1"/>
<name>A0A080WPM1_TRIRC</name>
<evidence type="ECO:0000313" key="1">
    <source>
        <dbReference type="EMBL" id="KFL62827.1"/>
    </source>
</evidence>
<dbReference type="RefSeq" id="XP_047607358.1">
    <property type="nucleotide sequence ID" value="XM_047751532.1"/>
</dbReference>
<dbReference type="GeneID" id="71777746"/>
<accession>A0A080WPM1</accession>
<organism evidence="1 2">
    <name type="scientific">Trichophyton rubrum (strain ATCC MYA-4607 / CBS 118892)</name>
    <name type="common">Athlete's foot fungus</name>
    <dbReference type="NCBI Taxonomy" id="559305"/>
    <lineage>
        <taxon>Eukaryota</taxon>
        <taxon>Fungi</taxon>
        <taxon>Dikarya</taxon>
        <taxon>Ascomycota</taxon>
        <taxon>Pezizomycotina</taxon>
        <taxon>Eurotiomycetes</taxon>
        <taxon>Eurotiomycetidae</taxon>
        <taxon>Onygenales</taxon>
        <taxon>Arthrodermataceae</taxon>
        <taxon>Trichophyton</taxon>
    </lineage>
</organism>
<keyword evidence="2" id="KW-1185">Reference proteome</keyword>
<protein>
    <submittedName>
        <fullName evidence="1">Uncharacterized protein</fullName>
    </submittedName>
</protein>
<proteinExistence type="predicted"/>
<sequence>MCSGPQRLCNIEIMIHTTREYQLVSVQRGISRDISGVIFAGNPHHSQYGDHYSHLLSHSLANPIPPRPIQVVLQLHRIFPRVEMRVSTLWDRHPKEFAQWAPTLVCSEL</sequence>
<dbReference type="EMBL" id="GG700658">
    <property type="protein sequence ID" value="KFL62827.1"/>
    <property type="molecule type" value="Genomic_DNA"/>
</dbReference>
<dbReference type="Proteomes" id="UP000008864">
    <property type="component" value="Unassembled WGS sequence"/>
</dbReference>